<sequence length="237" mass="27676">MDILGLSISGLLASALLEELEKKNQEKEPEPEAQPDEEKKEVVWTEKTMTIEGVGRVKFYRPTEKIEKEADDFYRSSFDRFVKSGMKTKSAIEQELKASGVINDQTEKEKKELRQAIANALAHLSGPGASEERKRLADEIREMRKKLFGHIDQSAWHYQDSAESAAEKEKWFFIIQKCTFSDKTQQLLWDTLEKLKKDAAEKEEKVFRVVMEYMCFVHKTDEFMPDIRNLVKYRQKK</sequence>
<name>A0A2M7S9R9_9BACT</name>
<gene>
    <name evidence="2" type="ORF">COY52_07640</name>
</gene>
<comment type="caution">
    <text evidence="2">The sequence shown here is derived from an EMBL/GenBank/DDBJ whole genome shotgun (WGS) entry which is preliminary data.</text>
</comment>
<dbReference type="AlphaFoldDB" id="A0A2M7S9R9"/>
<evidence type="ECO:0000313" key="2">
    <source>
        <dbReference type="EMBL" id="PIZ16231.1"/>
    </source>
</evidence>
<accession>A0A2M7S9R9</accession>
<dbReference type="Proteomes" id="UP000229307">
    <property type="component" value="Unassembled WGS sequence"/>
</dbReference>
<evidence type="ECO:0000313" key="3">
    <source>
        <dbReference type="Proteomes" id="UP000229307"/>
    </source>
</evidence>
<reference evidence="3" key="1">
    <citation type="submission" date="2017-09" db="EMBL/GenBank/DDBJ databases">
        <title>Depth-based differentiation of microbial function through sediment-hosted aquifers and enrichment of novel symbionts in the deep terrestrial subsurface.</title>
        <authorList>
            <person name="Probst A.J."/>
            <person name="Ladd B."/>
            <person name="Jarett J.K."/>
            <person name="Geller-Mcgrath D.E."/>
            <person name="Sieber C.M.K."/>
            <person name="Emerson J.B."/>
            <person name="Anantharaman K."/>
            <person name="Thomas B.C."/>
            <person name="Malmstrom R."/>
            <person name="Stieglmeier M."/>
            <person name="Klingl A."/>
            <person name="Woyke T."/>
            <person name="Ryan C.M."/>
            <person name="Banfield J.F."/>
        </authorList>
    </citation>
    <scope>NUCLEOTIDE SEQUENCE [LARGE SCALE GENOMIC DNA]</scope>
</reference>
<proteinExistence type="predicted"/>
<protein>
    <submittedName>
        <fullName evidence="2">Uncharacterized protein</fullName>
    </submittedName>
</protein>
<organism evidence="2 3">
    <name type="scientific">Candidatus Desantisbacteria bacterium CG_4_10_14_0_8_um_filter_48_22</name>
    <dbReference type="NCBI Taxonomy" id="1974543"/>
    <lineage>
        <taxon>Bacteria</taxon>
        <taxon>Candidatus Desantisiibacteriota</taxon>
    </lineage>
</organism>
<feature type="region of interest" description="Disordered" evidence="1">
    <location>
        <begin position="22"/>
        <end position="41"/>
    </location>
</feature>
<dbReference type="EMBL" id="PFMR01000203">
    <property type="protein sequence ID" value="PIZ16231.1"/>
    <property type="molecule type" value="Genomic_DNA"/>
</dbReference>
<evidence type="ECO:0000256" key="1">
    <source>
        <dbReference type="SAM" id="MobiDB-lite"/>
    </source>
</evidence>